<keyword evidence="2" id="KW-0732">Signal</keyword>
<dbReference type="Pfam" id="PF04616">
    <property type="entry name" value="Glyco_hydro_43"/>
    <property type="match status" value="1"/>
</dbReference>
<dbReference type="CDD" id="cd18820">
    <property type="entry name" value="GH43_LbAraf43-like"/>
    <property type="match status" value="1"/>
</dbReference>
<dbReference type="PANTHER" id="PTHR43817:SF1">
    <property type="entry name" value="HYDROLASE, FAMILY 43, PUTATIVE (AFU_ORTHOLOGUE AFUA_3G01660)-RELATED"/>
    <property type="match status" value="1"/>
</dbReference>
<proteinExistence type="inferred from homology"/>
<dbReference type="PANTHER" id="PTHR43817">
    <property type="entry name" value="GLYCOSYL HYDROLASE"/>
    <property type="match status" value="1"/>
</dbReference>
<evidence type="ECO:0000256" key="2">
    <source>
        <dbReference type="ARBA" id="ARBA00022729"/>
    </source>
</evidence>
<evidence type="ECO:0000256" key="6">
    <source>
        <dbReference type="PIRSR" id="PIRSR606710-2"/>
    </source>
</evidence>
<protein>
    <submittedName>
        <fullName evidence="8">Glycoside hydrolase family 43 protein</fullName>
    </submittedName>
</protein>
<feature type="active site" description="Proton acceptor" evidence="5">
    <location>
        <position position="49"/>
    </location>
</feature>
<evidence type="ECO:0000256" key="5">
    <source>
        <dbReference type="PIRSR" id="PIRSR606710-1"/>
    </source>
</evidence>
<dbReference type="RefSeq" id="WP_207366134.1">
    <property type="nucleotide sequence ID" value="NZ_JAFMYV010000010.1"/>
</dbReference>
<keyword evidence="3 7" id="KW-0378">Hydrolase</keyword>
<evidence type="ECO:0000256" key="4">
    <source>
        <dbReference type="ARBA" id="ARBA00023295"/>
    </source>
</evidence>
<accession>A0A939GKP9</accession>
<dbReference type="Gene3D" id="2.115.10.20">
    <property type="entry name" value="Glycosyl hydrolase domain, family 43"/>
    <property type="match status" value="1"/>
</dbReference>
<comment type="caution">
    <text evidence="8">The sequence shown here is derived from an EMBL/GenBank/DDBJ whole genome shotgun (WGS) entry which is preliminary data.</text>
</comment>
<gene>
    <name evidence="8" type="ORF">J2I47_18730</name>
</gene>
<dbReference type="PIRSF" id="PIRSF025414">
    <property type="entry name" value="Alpha-L-arabinofuranosidase"/>
    <property type="match status" value="1"/>
</dbReference>
<dbReference type="SUPFAM" id="SSF75005">
    <property type="entry name" value="Arabinanase/levansucrase/invertase"/>
    <property type="match status" value="1"/>
</dbReference>
<dbReference type="InterPro" id="IPR023296">
    <property type="entry name" value="Glyco_hydro_beta-prop_sf"/>
</dbReference>
<evidence type="ECO:0000313" key="8">
    <source>
        <dbReference type="EMBL" id="MBO0938595.1"/>
    </source>
</evidence>
<evidence type="ECO:0000313" key="9">
    <source>
        <dbReference type="Proteomes" id="UP000664034"/>
    </source>
</evidence>
<keyword evidence="9" id="KW-1185">Reference proteome</keyword>
<dbReference type="GO" id="GO:0005975">
    <property type="term" value="P:carbohydrate metabolic process"/>
    <property type="evidence" value="ECO:0007669"/>
    <property type="project" value="InterPro"/>
</dbReference>
<dbReference type="GO" id="GO:0004553">
    <property type="term" value="F:hydrolase activity, hydrolyzing O-glycosyl compounds"/>
    <property type="evidence" value="ECO:0007669"/>
    <property type="project" value="InterPro"/>
</dbReference>
<comment type="similarity">
    <text evidence="1 7">Belongs to the glycosyl hydrolase 43 family.</text>
</comment>
<dbReference type="AlphaFoldDB" id="A0A939GKP9"/>
<feature type="site" description="Important for catalytic activity, responsible for pKa modulation of the active site Glu and correct orientation of both the proton donor and substrate" evidence="6">
    <location>
        <position position="159"/>
    </location>
</feature>
<name>A0A939GKP9_9BACT</name>
<feature type="active site" description="Proton donor" evidence="5">
    <location>
        <position position="221"/>
    </location>
</feature>
<keyword evidence="4 7" id="KW-0326">Glycosidase</keyword>
<organism evidence="8 9">
    <name type="scientific">Fibrella rubiginis</name>
    <dbReference type="NCBI Taxonomy" id="2817060"/>
    <lineage>
        <taxon>Bacteria</taxon>
        <taxon>Pseudomonadati</taxon>
        <taxon>Bacteroidota</taxon>
        <taxon>Cytophagia</taxon>
        <taxon>Cytophagales</taxon>
        <taxon>Spirosomataceae</taxon>
        <taxon>Fibrella</taxon>
    </lineage>
</organism>
<reference evidence="8" key="1">
    <citation type="submission" date="2021-03" db="EMBL/GenBank/DDBJ databases">
        <title>Fibrella sp. HMF5335 genome sequencing and assembly.</title>
        <authorList>
            <person name="Kang H."/>
            <person name="Kim H."/>
            <person name="Bae S."/>
            <person name="Joh K."/>
        </authorList>
    </citation>
    <scope>NUCLEOTIDE SEQUENCE</scope>
    <source>
        <strain evidence="8">HMF5335</strain>
    </source>
</reference>
<evidence type="ECO:0000256" key="3">
    <source>
        <dbReference type="ARBA" id="ARBA00022801"/>
    </source>
</evidence>
<dbReference type="Proteomes" id="UP000664034">
    <property type="component" value="Unassembled WGS sequence"/>
</dbReference>
<dbReference type="InterPro" id="IPR016828">
    <property type="entry name" value="Alpha-L-arabinofuranosidase"/>
</dbReference>
<sequence>MKNTLFFLVLLVQLGCKLGTPNSSPTPTPVVVTDTATTFKNPLLTVGPDPWVVYSDGFYYVMHTTGSDLRIYKTAKMSLLGSSTYKSVWSPPATPATRDVWAPELHRINNRWYIYYSAVVAPRVNHRIWVLENESPDPMAGTWVPRGQVQLPDDSWAIDGTSVVINGQQYFAWSGWENETTDKTQNIYLCAMKDPLTPTGPRIRLSQPTLDWEKNGFPVNEGPEFLVHNDKTFLIYSGSFCGTDYYALGQLTASSTADLTNAASWKKTPTPVFGPSMANGVYGLGHNGFFTTPDGKQNWILYHANPQAGQGCGDQRSIRMQPFTYNPDGTPNFGQPVPITQLLKRPSGE</sequence>
<dbReference type="InterPro" id="IPR006710">
    <property type="entry name" value="Glyco_hydro_43"/>
</dbReference>
<evidence type="ECO:0000256" key="1">
    <source>
        <dbReference type="ARBA" id="ARBA00009865"/>
    </source>
</evidence>
<dbReference type="EMBL" id="JAFMYV010000010">
    <property type="protein sequence ID" value="MBO0938595.1"/>
    <property type="molecule type" value="Genomic_DNA"/>
</dbReference>
<evidence type="ECO:0000256" key="7">
    <source>
        <dbReference type="RuleBase" id="RU361187"/>
    </source>
</evidence>